<dbReference type="EMBL" id="BPFZ01000007">
    <property type="protein sequence ID" value="GIU67197.1"/>
    <property type="molecule type" value="Genomic_DNA"/>
</dbReference>
<sequence length="409" mass="42939">MAENITSTTSADSPDRVSTKTDQSPATDPFLDAQLRAATAPIWSTSPTNQSSTHVRVRRGIGFGTALSLSIAASFCGAGVTLSALSHPHWMRALGLDALIPPIFSTTANTKVELSIVQARLVALENRVQALTQFEPLLSSGDAKAEPPETVDRVINQIKGIAGRVTAIETRLAALDPTGAGGAIIAGLQAEIASLKVMVQALQTQAALTPSAGVTFAVVNLVEAANRPGPFWPEFETVRAALPGVSEVEALEPFARTGVPTRALLQERFATLPAALAASNQKATKAKGILEWLKALFADMIKVERVTTANDTSAEANLLRAKSNLDQGDLAAALEEVKAINPAPELIAQWIKGAQDRLTLESRLAAIRGAVERGSRPPQSVTNPTSPTKGQYPNVAIPANPPAIQKATP</sequence>
<reference evidence="2" key="2">
    <citation type="journal article" date="2023" name="ISME Commun">
        <title>Characterization of a bloom-associated alphaproteobacterial lineage, 'Candidatus Phycosocius': insights into freshwater algal-bacterial interactions.</title>
        <authorList>
            <person name="Tanabe Y."/>
            <person name="Yamaguchi H."/>
            <person name="Yoshida M."/>
            <person name="Kai A."/>
            <person name="Okazaki Y."/>
        </authorList>
    </citation>
    <scope>NUCLEOTIDE SEQUENCE</scope>
    <source>
        <strain evidence="2">BOTRYCO-1</strain>
    </source>
</reference>
<proteinExistence type="predicted"/>
<evidence type="ECO:0000256" key="1">
    <source>
        <dbReference type="SAM" id="MobiDB-lite"/>
    </source>
</evidence>
<accession>A0ABQ4PW27</accession>
<organism evidence="2 3">
    <name type="scientific">Candidatus Phycosocius spiralis</name>
    <dbReference type="NCBI Taxonomy" id="2815099"/>
    <lineage>
        <taxon>Bacteria</taxon>
        <taxon>Pseudomonadati</taxon>
        <taxon>Pseudomonadota</taxon>
        <taxon>Alphaproteobacteria</taxon>
        <taxon>Caulobacterales</taxon>
        <taxon>Caulobacterales incertae sedis</taxon>
        <taxon>Candidatus Phycosocius</taxon>
    </lineage>
</organism>
<keyword evidence="3" id="KW-1185">Reference proteome</keyword>
<feature type="region of interest" description="Disordered" evidence="1">
    <location>
        <begin position="1"/>
        <end position="28"/>
    </location>
</feature>
<evidence type="ECO:0000313" key="3">
    <source>
        <dbReference type="Proteomes" id="UP001161064"/>
    </source>
</evidence>
<feature type="region of interest" description="Disordered" evidence="1">
    <location>
        <begin position="370"/>
        <end position="409"/>
    </location>
</feature>
<feature type="compositionally biased region" description="Low complexity" evidence="1">
    <location>
        <begin position="393"/>
        <end position="409"/>
    </location>
</feature>
<protein>
    <submittedName>
        <fullName evidence="2">Membrane protein</fullName>
    </submittedName>
</protein>
<feature type="compositionally biased region" description="Polar residues" evidence="1">
    <location>
        <begin position="1"/>
        <end position="12"/>
    </location>
</feature>
<dbReference type="Proteomes" id="UP001161064">
    <property type="component" value="Unassembled WGS sequence"/>
</dbReference>
<reference evidence="2" key="1">
    <citation type="submission" date="2021-05" db="EMBL/GenBank/DDBJ databases">
        <authorList>
            <person name="Tanabe Y."/>
        </authorList>
    </citation>
    <scope>NUCLEOTIDE SEQUENCE</scope>
    <source>
        <strain evidence="2">BOTRYCO-1</strain>
    </source>
</reference>
<feature type="compositionally biased region" description="Polar residues" evidence="1">
    <location>
        <begin position="377"/>
        <end position="391"/>
    </location>
</feature>
<dbReference type="RefSeq" id="WP_284359981.1">
    <property type="nucleotide sequence ID" value="NZ_BPFZ01000007.1"/>
</dbReference>
<gene>
    <name evidence="2" type="ORF">PsB1_1351</name>
</gene>
<comment type="caution">
    <text evidence="2">The sequence shown here is derived from an EMBL/GenBank/DDBJ whole genome shotgun (WGS) entry which is preliminary data.</text>
</comment>
<name>A0ABQ4PW27_9PROT</name>
<evidence type="ECO:0000313" key="2">
    <source>
        <dbReference type="EMBL" id="GIU67197.1"/>
    </source>
</evidence>